<evidence type="ECO:0000259" key="3">
    <source>
        <dbReference type="Pfam" id="PF01055"/>
    </source>
</evidence>
<comment type="similarity">
    <text evidence="1 2">Belongs to the glycosyl hydrolase 31 family.</text>
</comment>
<dbReference type="GO" id="GO:0004553">
    <property type="term" value="F:hydrolase activity, hydrolyzing O-glycosyl compounds"/>
    <property type="evidence" value="ECO:0007669"/>
    <property type="project" value="InterPro"/>
</dbReference>
<dbReference type="InterPro" id="IPR051816">
    <property type="entry name" value="Glycosyl_Hydrolase_31"/>
</dbReference>
<keyword evidence="2 5" id="KW-0378">Hydrolase</keyword>
<dbReference type="PANTHER" id="PTHR43863:SF2">
    <property type="entry name" value="MALTASE-GLUCOAMYLASE"/>
    <property type="match status" value="1"/>
</dbReference>
<dbReference type="eggNOG" id="COG1501">
    <property type="taxonomic scope" value="Bacteria"/>
</dbReference>
<dbReference type="SUPFAM" id="SSF74650">
    <property type="entry name" value="Galactose mutarotase-like"/>
    <property type="match status" value="1"/>
</dbReference>
<dbReference type="Pfam" id="PF21365">
    <property type="entry name" value="Glyco_hydro_31_3rd"/>
    <property type="match status" value="1"/>
</dbReference>
<dbReference type="GO" id="GO:0030246">
    <property type="term" value="F:carbohydrate binding"/>
    <property type="evidence" value="ECO:0007669"/>
    <property type="project" value="InterPro"/>
</dbReference>
<dbReference type="InterPro" id="IPR011013">
    <property type="entry name" value="Gal_mutarotase_sf_dom"/>
</dbReference>
<evidence type="ECO:0000256" key="1">
    <source>
        <dbReference type="ARBA" id="ARBA00007806"/>
    </source>
</evidence>
<dbReference type="OrthoDB" id="176168at2"/>
<dbReference type="SUPFAM" id="SSF51445">
    <property type="entry name" value="(Trans)glycosidases"/>
    <property type="match status" value="1"/>
</dbReference>
<keyword evidence="2" id="KW-0326">Glycosidase</keyword>
<dbReference type="PANTHER" id="PTHR43863">
    <property type="entry name" value="HYDROLASE, PUTATIVE (AFU_ORTHOLOGUE AFUA_1G03140)-RELATED"/>
    <property type="match status" value="1"/>
</dbReference>
<accession>I6Z2F5</accession>
<evidence type="ECO:0000313" key="6">
    <source>
        <dbReference type="Proteomes" id="UP000009011"/>
    </source>
</evidence>
<dbReference type="InterPro" id="IPR013780">
    <property type="entry name" value="Glyco_hydro_b"/>
</dbReference>
<organism evidence="5 6">
    <name type="scientific">Melioribacter roseus (strain DSM 23840 / JCM 17771 / VKM B-2668 / P3M-2)</name>
    <dbReference type="NCBI Taxonomy" id="1191523"/>
    <lineage>
        <taxon>Bacteria</taxon>
        <taxon>Pseudomonadati</taxon>
        <taxon>Ignavibacteriota</taxon>
        <taxon>Ignavibacteria</taxon>
        <taxon>Ignavibacteriales</taxon>
        <taxon>Melioribacteraceae</taxon>
        <taxon>Melioribacter</taxon>
    </lineage>
</organism>
<dbReference type="AlphaFoldDB" id="I6Z2F5"/>
<reference evidence="5 6" key="1">
    <citation type="journal article" date="2013" name="PLoS ONE">
        <title>Genomic analysis of Melioribacter roseus, facultatively anaerobic organotrophic bacterium representing a novel deep lineage within Bacteriodetes/Chlorobi group.</title>
        <authorList>
            <person name="Kadnikov V.V."/>
            <person name="Mardanov A.V."/>
            <person name="Podosokorskaya O.A."/>
            <person name="Gavrilov S.N."/>
            <person name="Kublanov I.V."/>
            <person name="Beletsky A.V."/>
            <person name="Bonch-Osmolovskaya E.A."/>
            <person name="Ravin N.V."/>
        </authorList>
    </citation>
    <scope>NUCLEOTIDE SEQUENCE [LARGE SCALE GENOMIC DNA]</scope>
    <source>
        <strain evidence="6">JCM 17771 / P3M-2</strain>
    </source>
</reference>
<dbReference type="RefSeq" id="WP_014854767.1">
    <property type="nucleotide sequence ID" value="NC_018178.1"/>
</dbReference>
<dbReference type="Pfam" id="PF01055">
    <property type="entry name" value="Glyco_hydro_31_2nd"/>
    <property type="match status" value="1"/>
</dbReference>
<dbReference type="GO" id="GO:0005975">
    <property type="term" value="P:carbohydrate metabolic process"/>
    <property type="evidence" value="ECO:0007669"/>
    <property type="project" value="InterPro"/>
</dbReference>
<feature type="domain" description="Glycoside hydrolase family 31 TIM barrel" evidence="3">
    <location>
        <begin position="250"/>
        <end position="575"/>
    </location>
</feature>
<dbReference type="InterPro" id="IPR000322">
    <property type="entry name" value="Glyco_hydro_31_TIM"/>
</dbReference>
<keyword evidence="6" id="KW-1185">Reference proteome</keyword>
<dbReference type="Gene3D" id="2.60.40.1180">
    <property type="entry name" value="Golgi alpha-mannosidase II"/>
    <property type="match status" value="1"/>
</dbReference>
<dbReference type="Gene3D" id="3.20.20.80">
    <property type="entry name" value="Glycosidases"/>
    <property type="match status" value="1"/>
</dbReference>
<dbReference type="CDD" id="cd14752">
    <property type="entry name" value="GH31_N"/>
    <property type="match status" value="1"/>
</dbReference>
<dbReference type="SUPFAM" id="SSF51011">
    <property type="entry name" value="Glycosyl hydrolase domain"/>
    <property type="match status" value="1"/>
</dbReference>
<dbReference type="PROSITE" id="PS51257">
    <property type="entry name" value="PROKAR_LIPOPROTEIN"/>
    <property type="match status" value="1"/>
</dbReference>
<feature type="domain" description="Glycosyl hydrolase family 31 C-terminal" evidence="4">
    <location>
        <begin position="584"/>
        <end position="669"/>
    </location>
</feature>
<evidence type="ECO:0000256" key="2">
    <source>
        <dbReference type="RuleBase" id="RU361185"/>
    </source>
</evidence>
<dbReference type="InterPro" id="IPR048395">
    <property type="entry name" value="Glyco_hydro_31_C"/>
</dbReference>
<sequence>MNTNAKKSMTSLVNSLALLFFIGFTACSNPQKLMFLNNGESYTKFEIENRYGNDILITSADTLGSVGFITEGKINWLKGSPEIKKNSENEYTYIWKGDYGRVILDTKESDKEILFNFKLADENVKPSAWIINTKAEPEEYFTGIFERVVDGPQDKSWAKGIKEGLNLRGQRIDVKPKPTVSAYAPFYISSGNYALFVKGTWPGVIDFCKEYEDMVQISFEGPQFSFSLMMDESPAELVKRHALETGPSFAPPKWAFGPWRWRDEHFNNDKYYDGTKVNSPYNSQITEEILLMAAYDIPCTAYWIDRPWGPGVRGFDDYEIDYNRLPNFEKMIKWLDSKNIKTMLWIGPFVMGKMADTAAARGYELESNIWRNARQALIDFTNEEACKWWGENGPAKLAKIGVKGFKLDRADGEKLLDSLNLFTSIGTSYRENYNDYPRQYVKATFDAVRPILGNDFILFPRAQYTGSARYGGMWAGDTGNPPEGLRSVIIGAQRCAVMGYPVWGSDAGGYPKNINRETTKRWLGFACFSPIMEVGPTNNRVFWDMNYEPSFDHELLAVWRFYTKLRMHLVDYIYDHAKIASETGMPIIRPLFLEYPEQKESWKDWTTYKFGNDILVSVVWEEGKTKKKIYLPKGEIWIDQWDKKEYEGGQYVEVETPDYKTPFFVRKGARLTLPDLNGLYKESVERTKIKYDLKELETKENWQLK</sequence>
<dbReference type="KEGG" id="mro:MROS_0086"/>
<name>I6Z2F5_MELRP</name>
<evidence type="ECO:0000259" key="4">
    <source>
        <dbReference type="Pfam" id="PF21365"/>
    </source>
</evidence>
<gene>
    <name evidence="5" type="ordered locus">MROS_0086</name>
</gene>
<dbReference type="Gene3D" id="2.60.40.1760">
    <property type="entry name" value="glycosyl hydrolase (family 31)"/>
    <property type="match status" value="1"/>
</dbReference>
<dbReference type="InterPro" id="IPR017853">
    <property type="entry name" value="GH"/>
</dbReference>
<evidence type="ECO:0000313" key="5">
    <source>
        <dbReference type="EMBL" id="AFN73330.1"/>
    </source>
</evidence>
<dbReference type="EMBL" id="CP003557">
    <property type="protein sequence ID" value="AFN73330.1"/>
    <property type="molecule type" value="Genomic_DNA"/>
</dbReference>
<proteinExistence type="inferred from homology"/>
<dbReference type="Proteomes" id="UP000009011">
    <property type="component" value="Chromosome"/>
</dbReference>
<protein>
    <submittedName>
        <fullName evidence="5">Glycoside hydrolase family 31</fullName>
    </submittedName>
</protein>
<dbReference type="HOGENOM" id="CLU_000631_7_2_10"/>
<dbReference type="STRING" id="1191523.MROS_0086"/>